<dbReference type="Proteomes" id="UP000008022">
    <property type="component" value="Unassembled WGS sequence"/>
</dbReference>
<feature type="region of interest" description="Disordered" evidence="1">
    <location>
        <begin position="24"/>
        <end position="57"/>
    </location>
</feature>
<reference evidence="4" key="1">
    <citation type="submission" date="2013-06" db="EMBL/GenBank/DDBJ databases">
        <authorList>
            <person name="Zhao Q."/>
        </authorList>
    </citation>
    <scope>NUCLEOTIDE SEQUENCE</scope>
    <source>
        <strain evidence="4">cv. W1943</strain>
    </source>
</reference>
<sequence length="115" mass="11923">MSCLMLLLLGRELRDVVGGSGGLGTGGGGLPSPTSHAWRRHPFPDGGGHGDDDGGGWRSAAIPLSPCRYRRRAGTVGLSHGCHRLCARVQVISEITLAAAISMHGVSDSFWSSSS</sequence>
<evidence type="ECO:0000256" key="2">
    <source>
        <dbReference type="SAM" id="SignalP"/>
    </source>
</evidence>
<proteinExistence type="predicted"/>
<dbReference type="Gramene" id="ORUFI01G20930.1">
    <property type="protein sequence ID" value="ORUFI01G20930.1"/>
    <property type="gene ID" value="ORUFI01G20930"/>
</dbReference>
<accession>A0A0E0MXM8</accession>
<dbReference type="HOGENOM" id="CLU_2337372_0_0_1"/>
<feature type="chain" id="PRO_5002368270" evidence="2">
    <location>
        <begin position="19"/>
        <end position="115"/>
    </location>
</feature>
<organism evidence="3 4">
    <name type="scientific">Oryza rufipogon</name>
    <name type="common">Brownbeard rice</name>
    <name type="synonym">Asian wild rice</name>
    <dbReference type="NCBI Taxonomy" id="4529"/>
    <lineage>
        <taxon>Eukaryota</taxon>
        <taxon>Viridiplantae</taxon>
        <taxon>Streptophyta</taxon>
        <taxon>Embryophyta</taxon>
        <taxon>Tracheophyta</taxon>
        <taxon>Spermatophyta</taxon>
        <taxon>Magnoliopsida</taxon>
        <taxon>Liliopsida</taxon>
        <taxon>Poales</taxon>
        <taxon>Poaceae</taxon>
        <taxon>BOP clade</taxon>
        <taxon>Oryzoideae</taxon>
        <taxon>Oryzeae</taxon>
        <taxon>Oryzinae</taxon>
        <taxon>Oryza</taxon>
    </lineage>
</organism>
<dbReference type="OMA" id="CHRLCAR"/>
<name>A0A0E0MXM8_ORYRU</name>
<keyword evidence="4" id="KW-1185">Reference proteome</keyword>
<reference evidence="3" key="2">
    <citation type="submission" date="2015-06" db="UniProtKB">
        <authorList>
            <consortium name="EnsemblPlants"/>
        </authorList>
    </citation>
    <scope>IDENTIFICATION</scope>
</reference>
<dbReference type="EnsemblPlants" id="ORUFI01G20930.1">
    <property type="protein sequence ID" value="ORUFI01G20930.1"/>
    <property type="gene ID" value="ORUFI01G20930"/>
</dbReference>
<protein>
    <submittedName>
        <fullName evidence="3">Uncharacterized protein</fullName>
    </submittedName>
</protein>
<feature type="signal peptide" evidence="2">
    <location>
        <begin position="1"/>
        <end position="18"/>
    </location>
</feature>
<evidence type="ECO:0000313" key="4">
    <source>
        <dbReference type="Proteomes" id="UP000008022"/>
    </source>
</evidence>
<evidence type="ECO:0000313" key="3">
    <source>
        <dbReference type="EnsemblPlants" id="ORUFI01G20930.1"/>
    </source>
</evidence>
<evidence type="ECO:0000256" key="1">
    <source>
        <dbReference type="SAM" id="MobiDB-lite"/>
    </source>
</evidence>
<keyword evidence="2" id="KW-0732">Signal</keyword>
<dbReference type="AlphaFoldDB" id="A0A0E0MXM8"/>